<dbReference type="Gene3D" id="3.30.70.2670">
    <property type="match status" value="1"/>
</dbReference>
<dbReference type="Gene3D" id="1.10.10.10">
    <property type="entry name" value="Winged helix-like DNA-binding domain superfamily/Winged helix DNA-binding domain"/>
    <property type="match status" value="1"/>
</dbReference>
<feature type="domain" description="Transcriptional repressor PaaX-like N-terminal" evidence="1">
    <location>
        <begin position="23"/>
        <end position="88"/>
    </location>
</feature>
<dbReference type="Gene3D" id="1.20.58.1460">
    <property type="match status" value="1"/>
</dbReference>
<dbReference type="InterPro" id="IPR013225">
    <property type="entry name" value="PaaX_C"/>
</dbReference>
<accession>A0ABY1N829</accession>
<dbReference type="RefSeq" id="WP_283424200.1">
    <property type="nucleotide sequence ID" value="NZ_FXTY01000001.1"/>
</dbReference>
<sequence length="262" mass="28678">MQTVDLQEDINVVSGCGPLKVWSVVVTILGDLLQSEEAWLSGPVLDALVGRLGINNQALRVAVHRLRRDGWIISEKRGRLSAHKLTPKGWDETEAVRAQIYGFAEATEVVWLAVGGPSLTAAEFLETLPAQAVSLSARSALVAGSVRSNEDVLLSRFAPERLPKWAVAALIPDEMSAEYNALSTAVEYVLAHTTPEGILDRAALRLVILHHWRRLRLRHGEVQDAVLPSDWSGARAQRLVMQALTRLGRPDVAELERQVGLG</sequence>
<organism evidence="3 4">
    <name type="scientific">Shimia sagamensis</name>
    <dbReference type="NCBI Taxonomy" id="1566352"/>
    <lineage>
        <taxon>Bacteria</taxon>
        <taxon>Pseudomonadati</taxon>
        <taxon>Pseudomonadota</taxon>
        <taxon>Alphaproteobacteria</taxon>
        <taxon>Rhodobacterales</taxon>
        <taxon>Roseobacteraceae</taxon>
    </lineage>
</organism>
<evidence type="ECO:0000313" key="4">
    <source>
        <dbReference type="Proteomes" id="UP001157961"/>
    </source>
</evidence>
<evidence type="ECO:0000259" key="2">
    <source>
        <dbReference type="Pfam" id="PF08223"/>
    </source>
</evidence>
<keyword evidence="4" id="KW-1185">Reference proteome</keyword>
<dbReference type="EMBL" id="FXTY01000001">
    <property type="protein sequence ID" value="SMP02949.1"/>
    <property type="molecule type" value="Genomic_DNA"/>
</dbReference>
<dbReference type="InterPro" id="IPR036388">
    <property type="entry name" value="WH-like_DNA-bd_sf"/>
</dbReference>
<comment type="caution">
    <text evidence="3">The sequence shown here is derived from an EMBL/GenBank/DDBJ whole genome shotgun (WGS) entry which is preliminary data.</text>
</comment>
<reference evidence="3 4" key="1">
    <citation type="submission" date="2017-05" db="EMBL/GenBank/DDBJ databases">
        <authorList>
            <person name="Varghese N."/>
            <person name="Submissions S."/>
        </authorList>
    </citation>
    <scope>NUCLEOTIDE SEQUENCE [LARGE SCALE GENOMIC DNA]</scope>
    <source>
        <strain evidence="3 4">DSM 29734</strain>
    </source>
</reference>
<gene>
    <name evidence="3" type="ORF">SAMN06265373_101338</name>
</gene>
<dbReference type="Pfam" id="PF07848">
    <property type="entry name" value="PaaX"/>
    <property type="match status" value="1"/>
</dbReference>
<evidence type="ECO:0000259" key="1">
    <source>
        <dbReference type="Pfam" id="PF07848"/>
    </source>
</evidence>
<proteinExistence type="predicted"/>
<dbReference type="SUPFAM" id="SSF46785">
    <property type="entry name" value="Winged helix' DNA-binding domain"/>
    <property type="match status" value="1"/>
</dbReference>
<dbReference type="PANTHER" id="PTHR30319:SF1">
    <property type="entry name" value="TRANSCRIPTIONAL REPRESSOR PAAX"/>
    <property type="match status" value="1"/>
</dbReference>
<evidence type="ECO:0000313" key="3">
    <source>
        <dbReference type="EMBL" id="SMP02949.1"/>
    </source>
</evidence>
<protein>
    <submittedName>
        <fullName evidence="3">Transcriptional regulator, PaaX family</fullName>
    </submittedName>
</protein>
<dbReference type="Pfam" id="PF08223">
    <property type="entry name" value="PaaX_C"/>
    <property type="match status" value="1"/>
</dbReference>
<dbReference type="InterPro" id="IPR036390">
    <property type="entry name" value="WH_DNA-bd_sf"/>
</dbReference>
<name>A0ABY1N829_9RHOB</name>
<dbReference type="InterPro" id="IPR012906">
    <property type="entry name" value="PaaX-like_N"/>
</dbReference>
<dbReference type="Proteomes" id="UP001157961">
    <property type="component" value="Unassembled WGS sequence"/>
</dbReference>
<feature type="domain" description="Transcriptional repressor PaaX-like C-terminal" evidence="2">
    <location>
        <begin position="173"/>
        <end position="247"/>
    </location>
</feature>
<dbReference type="PANTHER" id="PTHR30319">
    <property type="entry name" value="PHENYLACETIC ACID REGULATOR-RELATED TRANSCRIPTIONAL REPRESSOR"/>
    <property type="match status" value="1"/>
</dbReference>